<keyword evidence="2" id="KW-0479">Metal-binding</keyword>
<organism evidence="5 6">
    <name type="scientific">Armillaria ostoyae</name>
    <name type="common">Armillaria root rot fungus</name>
    <dbReference type="NCBI Taxonomy" id="47428"/>
    <lineage>
        <taxon>Eukaryota</taxon>
        <taxon>Fungi</taxon>
        <taxon>Dikarya</taxon>
        <taxon>Basidiomycota</taxon>
        <taxon>Agaricomycotina</taxon>
        <taxon>Agaricomycetes</taxon>
        <taxon>Agaricomycetidae</taxon>
        <taxon>Agaricales</taxon>
        <taxon>Marasmiineae</taxon>
        <taxon>Physalacriaceae</taxon>
        <taxon>Armillaria</taxon>
    </lineage>
</organism>
<evidence type="ECO:0000313" key="6">
    <source>
        <dbReference type="Proteomes" id="UP000219338"/>
    </source>
</evidence>
<proteinExistence type="predicted"/>
<feature type="compositionally biased region" description="Polar residues" evidence="3">
    <location>
        <begin position="86"/>
        <end position="97"/>
    </location>
</feature>
<name>A0A284R4G6_ARMOS</name>
<protein>
    <recommendedName>
        <fullName evidence="4">CCHC-type domain-containing protein</fullName>
    </recommendedName>
</protein>
<keyword evidence="1" id="KW-0507">mRNA processing</keyword>
<feature type="region of interest" description="Disordered" evidence="3">
    <location>
        <begin position="228"/>
        <end position="256"/>
    </location>
</feature>
<dbReference type="PROSITE" id="PS50158">
    <property type="entry name" value="ZF_CCHC"/>
    <property type="match status" value="1"/>
</dbReference>
<dbReference type="Proteomes" id="UP000219338">
    <property type="component" value="Unassembled WGS sequence"/>
</dbReference>
<dbReference type="GO" id="GO:0003676">
    <property type="term" value="F:nucleic acid binding"/>
    <property type="evidence" value="ECO:0007669"/>
    <property type="project" value="InterPro"/>
</dbReference>
<dbReference type="GO" id="GO:0006397">
    <property type="term" value="P:mRNA processing"/>
    <property type="evidence" value="ECO:0007669"/>
    <property type="project" value="UniProtKB-KW"/>
</dbReference>
<dbReference type="AlphaFoldDB" id="A0A284R4G6"/>
<evidence type="ECO:0000256" key="1">
    <source>
        <dbReference type="ARBA" id="ARBA00022664"/>
    </source>
</evidence>
<feature type="compositionally biased region" description="Polar residues" evidence="3">
    <location>
        <begin position="228"/>
        <end position="239"/>
    </location>
</feature>
<dbReference type="InterPro" id="IPR001878">
    <property type="entry name" value="Znf_CCHC"/>
</dbReference>
<evidence type="ECO:0000259" key="4">
    <source>
        <dbReference type="PROSITE" id="PS50158"/>
    </source>
</evidence>
<evidence type="ECO:0000256" key="3">
    <source>
        <dbReference type="SAM" id="MobiDB-lite"/>
    </source>
</evidence>
<sequence>MDIGKLRVEGRCFQCHKKGHFGKDCPKKQEFKDIHLVQTAPEQEKMELKVEENIPAPTLPAFNISSMTSKPVLESTNRYTALLIKGNNNDTPSSTSGDEAKEEAESLPTISPMPGGKSPTIVTPMITAGSARPDGAGQQSESSLPDEAAPREETTARSNNDATRAVPSPVERPRKGAKGKKLSSEAAGRADCPSMTIWVQPVVLLESNASALMYLHLQGICLTDQKNLPSETPSGNANEDAQKEATATGKEAASAQAVNKGHSVTIVEVSDKEDDMVYQQWLAKSKKKEVTSDEPARSSVMTPILMRGWCKPFKVDWMLRMVCEARNDNVMHAALFVWTHKD</sequence>
<keyword evidence="2" id="KW-0863">Zinc-finger</keyword>
<dbReference type="InterPro" id="IPR036875">
    <property type="entry name" value="Znf_CCHC_sf"/>
</dbReference>
<dbReference type="SUPFAM" id="SSF57756">
    <property type="entry name" value="Retrovirus zinc finger-like domains"/>
    <property type="match status" value="1"/>
</dbReference>
<keyword evidence="2" id="KW-0862">Zinc</keyword>
<reference evidence="6" key="1">
    <citation type="journal article" date="2017" name="Nat. Ecol. Evol.">
        <title>Genome expansion and lineage-specific genetic innovations in the forest pathogenic fungi Armillaria.</title>
        <authorList>
            <person name="Sipos G."/>
            <person name="Prasanna A.N."/>
            <person name="Walter M.C."/>
            <person name="O'Connor E."/>
            <person name="Balint B."/>
            <person name="Krizsan K."/>
            <person name="Kiss B."/>
            <person name="Hess J."/>
            <person name="Varga T."/>
            <person name="Slot J."/>
            <person name="Riley R."/>
            <person name="Boka B."/>
            <person name="Rigling D."/>
            <person name="Barry K."/>
            <person name="Lee J."/>
            <person name="Mihaltcheva S."/>
            <person name="LaButti K."/>
            <person name="Lipzen A."/>
            <person name="Waldron R."/>
            <person name="Moloney N.M."/>
            <person name="Sperisen C."/>
            <person name="Kredics L."/>
            <person name="Vagvoelgyi C."/>
            <person name="Patrignani A."/>
            <person name="Fitzpatrick D."/>
            <person name="Nagy I."/>
            <person name="Doyle S."/>
            <person name="Anderson J.B."/>
            <person name="Grigoriev I.V."/>
            <person name="Gueldener U."/>
            <person name="Muensterkoetter M."/>
            <person name="Nagy L.G."/>
        </authorList>
    </citation>
    <scope>NUCLEOTIDE SEQUENCE [LARGE SCALE GENOMIC DNA]</scope>
    <source>
        <strain evidence="6">C18/9</strain>
    </source>
</reference>
<keyword evidence="6" id="KW-1185">Reference proteome</keyword>
<evidence type="ECO:0000256" key="2">
    <source>
        <dbReference type="PROSITE-ProRule" id="PRU00047"/>
    </source>
</evidence>
<feature type="region of interest" description="Disordered" evidence="3">
    <location>
        <begin position="84"/>
        <end position="190"/>
    </location>
</feature>
<dbReference type="GO" id="GO:0008270">
    <property type="term" value="F:zinc ion binding"/>
    <property type="evidence" value="ECO:0007669"/>
    <property type="project" value="UniProtKB-KW"/>
</dbReference>
<feature type="domain" description="CCHC-type" evidence="4">
    <location>
        <begin position="11"/>
        <end position="27"/>
    </location>
</feature>
<dbReference type="EMBL" id="FUEG01000004">
    <property type="protein sequence ID" value="SJL03607.1"/>
    <property type="molecule type" value="Genomic_DNA"/>
</dbReference>
<evidence type="ECO:0000313" key="5">
    <source>
        <dbReference type="EMBL" id="SJL03607.1"/>
    </source>
</evidence>
<gene>
    <name evidence="5" type="ORF">ARMOST_06964</name>
</gene>
<accession>A0A284R4G6</accession>
<dbReference type="Gene3D" id="4.10.60.10">
    <property type="entry name" value="Zinc finger, CCHC-type"/>
    <property type="match status" value="1"/>
</dbReference>